<feature type="domain" description="HTH araC/xylS-type" evidence="4">
    <location>
        <begin position="226"/>
        <end position="324"/>
    </location>
</feature>
<gene>
    <name evidence="5" type="ORF">GS597_19300</name>
</gene>
<evidence type="ECO:0000313" key="6">
    <source>
        <dbReference type="Proteomes" id="UP000607397"/>
    </source>
</evidence>
<name>A0A8K2A906_9CYAN</name>
<evidence type="ECO:0000313" key="5">
    <source>
        <dbReference type="EMBL" id="NCJ08616.1"/>
    </source>
</evidence>
<evidence type="ECO:0000259" key="4">
    <source>
        <dbReference type="PROSITE" id="PS01124"/>
    </source>
</evidence>
<dbReference type="SMART" id="SM00342">
    <property type="entry name" value="HTH_ARAC"/>
    <property type="match status" value="1"/>
</dbReference>
<dbReference type="RefSeq" id="WP_161827088.1">
    <property type="nucleotide sequence ID" value="NZ_WVIC01000060.1"/>
</dbReference>
<organism evidence="5 6">
    <name type="scientific">Petrachloros mirabilis ULC683</name>
    <dbReference type="NCBI Taxonomy" id="2781853"/>
    <lineage>
        <taxon>Bacteria</taxon>
        <taxon>Bacillati</taxon>
        <taxon>Cyanobacteriota</taxon>
        <taxon>Cyanophyceae</taxon>
        <taxon>Synechococcales</taxon>
        <taxon>Petrachlorosaceae</taxon>
        <taxon>Petrachloros</taxon>
        <taxon>Petrachloros mirabilis</taxon>
    </lineage>
</organism>
<dbReference type="InterPro" id="IPR009057">
    <property type="entry name" value="Homeodomain-like_sf"/>
</dbReference>
<dbReference type="Proteomes" id="UP000607397">
    <property type="component" value="Unassembled WGS sequence"/>
</dbReference>
<keyword evidence="6" id="KW-1185">Reference proteome</keyword>
<keyword evidence="3" id="KW-0804">Transcription</keyword>
<sequence length="331" mass="37857">MTIALSGEAWEQLGKELNDNAQPLSPFEWKSSYPRSLGYGYRQDIDLRSGIWLALHDYTLRDDLRVENFACFEAGDFELVFQLSSGFSHHNGYGVSAGQNYLIRRFTNQKLEWVSMAKERTQAVDIHVEPSVFRSFVADRMDLLEPELSSIFEEKHGRFFQPHTTTPAMQRALIQMLNCPYQGLTRRIYLEGKALELIALQLEQTIHSSNARIVNQLCRDDVDRIHYAREILAQNLSQPPSILELARRVGMSESKLHRGFRQVLGTTPFSYLRDYRLDQGRFLLEIGAMTVTEVARAVGYTSQSRFCDAFKQKFGITPKSCRQGQQSIGGS</sequence>
<dbReference type="AlphaFoldDB" id="A0A8K2A906"/>
<dbReference type="PRINTS" id="PR00032">
    <property type="entry name" value="HTHARAC"/>
</dbReference>
<evidence type="ECO:0000256" key="1">
    <source>
        <dbReference type="ARBA" id="ARBA00023015"/>
    </source>
</evidence>
<accession>A0A8K2A906</accession>
<dbReference type="GO" id="GO:0003700">
    <property type="term" value="F:DNA-binding transcription factor activity"/>
    <property type="evidence" value="ECO:0007669"/>
    <property type="project" value="InterPro"/>
</dbReference>
<dbReference type="InterPro" id="IPR018060">
    <property type="entry name" value="HTH_AraC"/>
</dbReference>
<dbReference type="PANTHER" id="PTHR47893:SF1">
    <property type="entry name" value="REGULATORY PROTEIN PCHR"/>
    <property type="match status" value="1"/>
</dbReference>
<dbReference type="Pfam" id="PF12833">
    <property type="entry name" value="HTH_18"/>
    <property type="match status" value="1"/>
</dbReference>
<dbReference type="Gene3D" id="1.10.10.60">
    <property type="entry name" value="Homeodomain-like"/>
    <property type="match status" value="2"/>
</dbReference>
<dbReference type="SUPFAM" id="SSF46689">
    <property type="entry name" value="Homeodomain-like"/>
    <property type="match status" value="2"/>
</dbReference>
<dbReference type="InterPro" id="IPR018062">
    <property type="entry name" value="HTH_AraC-typ_CS"/>
</dbReference>
<evidence type="ECO:0000256" key="2">
    <source>
        <dbReference type="ARBA" id="ARBA00023125"/>
    </source>
</evidence>
<proteinExistence type="predicted"/>
<dbReference type="InterPro" id="IPR053142">
    <property type="entry name" value="PchR_regulatory_protein"/>
</dbReference>
<protein>
    <submittedName>
        <fullName evidence="5">Helix-turn-helix domain-containing protein</fullName>
    </submittedName>
</protein>
<comment type="caution">
    <text evidence="5">The sequence shown here is derived from an EMBL/GenBank/DDBJ whole genome shotgun (WGS) entry which is preliminary data.</text>
</comment>
<evidence type="ECO:0000256" key="3">
    <source>
        <dbReference type="ARBA" id="ARBA00023163"/>
    </source>
</evidence>
<dbReference type="InterPro" id="IPR020449">
    <property type="entry name" value="Tscrpt_reg_AraC-type_HTH"/>
</dbReference>
<dbReference type="EMBL" id="WVIC01000060">
    <property type="protein sequence ID" value="NCJ08616.1"/>
    <property type="molecule type" value="Genomic_DNA"/>
</dbReference>
<keyword evidence="2" id="KW-0238">DNA-binding</keyword>
<dbReference type="PROSITE" id="PS00041">
    <property type="entry name" value="HTH_ARAC_FAMILY_1"/>
    <property type="match status" value="1"/>
</dbReference>
<reference evidence="5" key="1">
    <citation type="submission" date="2019-12" db="EMBL/GenBank/DDBJ databases">
        <title>High-Quality draft genome sequences of three cyanobacteria isolated from the limestone walls of the Old Cathedral of Coimbra.</title>
        <authorList>
            <person name="Tiago I."/>
            <person name="Soares F."/>
            <person name="Portugal A."/>
        </authorList>
    </citation>
    <scope>NUCLEOTIDE SEQUENCE [LARGE SCALE GENOMIC DNA]</scope>
    <source>
        <strain evidence="5">C</strain>
    </source>
</reference>
<dbReference type="GO" id="GO:0043565">
    <property type="term" value="F:sequence-specific DNA binding"/>
    <property type="evidence" value="ECO:0007669"/>
    <property type="project" value="InterPro"/>
</dbReference>
<keyword evidence="1" id="KW-0805">Transcription regulation</keyword>
<dbReference type="PANTHER" id="PTHR47893">
    <property type="entry name" value="REGULATORY PROTEIN PCHR"/>
    <property type="match status" value="1"/>
</dbReference>
<dbReference type="PROSITE" id="PS01124">
    <property type="entry name" value="HTH_ARAC_FAMILY_2"/>
    <property type="match status" value="1"/>
</dbReference>